<evidence type="ECO:0000313" key="3">
    <source>
        <dbReference type="Proteomes" id="UP000323221"/>
    </source>
</evidence>
<dbReference type="SUPFAM" id="SSF54523">
    <property type="entry name" value="Pili subunits"/>
    <property type="match status" value="1"/>
</dbReference>
<dbReference type="Pfam" id="PF07963">
    <property type="entry name" value="N_methyl"/>
    <property type="match status" value="1"/>
</dbReference>
<keyword evidence="1" id="KW-0812">Transmembrane</keyword>
<evidence type="ECO:0000313" key="2">
    <source>
        <dbReference type="EMBL" id="KAA6436550.1"/>
    </source>
</evidence>
<dbReference type="EMBL" id="VOIR01000011">
    <property type="protein sequence ID" value="KAA6436550.1"/>
    <property type="molecule type" value="Genomic_DNA"/>
</dbReference>
<feature type="transmembrane region" description="Helical" evidence="1">
    <location>
        <begin position="20"/>
        <end position="41"/>
    </location>
</feature>
<keyword evidence="1" id="KW-0472">Membrane</keyword>
<name>A0A5M8QNE1_9MICO</name>
<dbReference type="AlphaFoldDB" id="A0A5M8QNE1"/>
<keyword evidence="1" id="KW-1133">Transmembrane helix</keyword>
<proteinExistence type="predicted"/>
<organism evidence="2 3">
    <name type="scientific">Agrococcus sediminis</name>
    <dbReference type="NCBI Taxonomy" id="2599924"/>
    <lineage>
        <taxon>Bacteria</taxon>
        <taxon>Bacillati</taxon>
        <taxon>Actinomycetota</taxon>
        <taxon>Actinomycetes</taxon>
        <taxon>Micrococcales</taxon>
        <taxon>Microbacteriaceae</taxon>
        <taxon>Agrococcus</taxon>
    </lineage>
</organism>
<protein>
    <submittedName>
        <fullName evidence="2">Type II secretion system protein</fullName>
    </submittedName>
</protein>
<dbReference type="Gene3D" id="3.30.700.10">
    <property type="entry name" value="Glycoprotein, Type 4 Pilin"/>
    <property type="match status" value="1"/>
</dbReference>
<evidence type="ECO:0000256" key="1">
    <source>
        <dbReference type="SAM" id="Phobius"/>
    </source>
</evidence>
<gene>
    <name evidence="2" type="ORF">FQ330_03350</name>
</gene>
<dbReference type="InterPro" id="IPR012902">
    <property type="entry name" value="N_methyl_site"/>
</dbReference>
<sequence>MITKIKELRKNEDGFTLIELMVVVLIIGVLAAIAIPVFLNLQKEGIKASVKSDVKNTVTNVATALASAGGGVVDNISAATVPTAISVDGAATTTQTVVTEGNSITVTGTVGSIGEYTVSGTNPDVADFTYTFTSSDGQYTD</sequence>
<dbReference type="Proteomes" id="UP000323221">
    <property type="component" value="Unassembled WGS sequence"/>
</dbReference>
<dbReference type="NCBIfam" id="TIGR02532">
    <property type="entry name" value="IV_pilin_GFxxxE"/>
    <property type="match status" value="1"/>
</dbReference>
<dbReference type="InterPro" id="IPR045584">
    <property type="entry name" value="Pilin-like"/>
</dbReference>
<reference evidence="2 3" key="1">
    <citation type="submission" date="2019-08" db="EMBL/GenBank/DDBJ databases">
        <title>Agrococcus lahaulensis sp. nov., isolated from a cold desert of the Indian Himalayas.</title>
        <authorList>
            <person name="Qu J.H."/>
        </authorList>
    </citation>
    <scope>NUCLEOTIDE SEQUENCE [LARGE SCALE GENOMIC DNA]</scope>
    <source>
        <strain evidence="2 3">NS18</strain>
    </source>
</reference>
<comment type="caution">
    <text evidence="2">The sequence shown here is derived from an EMBL/GenBank/DDBJ whole genome shotgun (WGS) entry which is preliminary data.</text>
</comment>
<accession>A0A5M8QNE1</accession>
<keyword evidence="3" id="KW-1185">Reference proteome</keyword>